<dbReference type="EMBL" id="GBXM01055314">
    <property type="protein sequence ID" value="JAH53263.1"/>
    <property type="molecule type" value="Transcribed_RNA"/>
</dbReference>
<sequence>MSPLAGSRPHNLSPTLSRVPTTFTNLDLLCSTCSQT</sequence>
<accession>A0A0E9TKM0</accession>
<evidence type="ECO:0000313" key="1">
    <source>
        <dbReference type="EMBL" id="JAH53263.1"/>
    </source>
</evidence>
<name>A0A0E9TKM0_ANGAN</name>
<proteinExistence type="predicted"/>
<protein>
    <submittedName>
        <fullName evidence="1">Uncharacterized protein</fullName>
    </submittedName>
</protein>
<reference evidence="1" key="2">
    <citation type="journal article" date="2015" name="Fish Shellfish Immunol.">
        <title>Early steps in the European eel (Anguilla anguilla)-Vibrio vulnificus interaction in the gills: Role of the RtxA13 toxin.</title>
        <authorList>
            <person name="Callol A."/>
            <person name="Pajuelo D."/>
            <person name="Ebbesson L."/>
            <person name="Teles M."/>
            <person name="MacKenzie S."/>
            <person name="Amaro C."/>
        </authorList>
    </citation>
    <scope>NUCLEOTIDE SEQUENCE</scope>
</reference>
<organism evidence="1">
    <name type="scientific">Anguilla anguilla</name>
    <name type="common">European freshwater eel</name>
    <name type="synonym">Muraena anguilla</name>
    <dbReference type="NCBI Taxonomy" id="7936"/>
    <lineage>
        <taxon>Eukaryota</taxon>
        <taxon>Metazoa</taxon>
        <taxon>Chordata</taxon>
        <taxon>Craniata</taxon>
        <taxon>Vertebrata</taxon>
        <taxon>Euteleostomi</taxon>
        <taxon>Actinopterygii</taxon>
        <taxon>Neopterygii</taxon>
        <taxon>Teleostei</taxon>
        <taxon>Anguilliformes</taxon>
        <taxon>Anguillidae</taxon>
        <taxon>Anguilla</taxon>
    </lineage>
</organism>
<dbReference type="AlphaFoldDB" id="A0A0E9TKM0"/>
<reference evidence="1" key="1">
    <citation type="submission" date="2014-11" db="EMBL/GenBank/DDBJ databases">
        <authorList>
            <person name="Amaro Gonzalez C."/>
        </authorList>
    </citation>
    <scope>NUCLEOTIDE SEQUENCE</scope>
</reference>